<dbReference type="InterPro" id="IPR036388">
    <property type="entry name" value="WH-like_DNA-bd_sf"/>
</dbReference>
<dbReference type="EMBL" id="CP036291">
    <property type="protein sequence ID" value="QDU89741.1"/>
    <property type="molecule type" value="Genomic_DNA"/>
</dbReference>
<dbReference type="Proteomes" id="UP000317429">
    <property type="component" value="Chromosome"/>
</dbReference>
<dbReference type="InterPro" id="IPR000792">
    <property type="entry name" value="Tscrpt_reg_LuxR_C"/>
</dbReference>
<sequence length="108" mass="12025">MFKKIATGASVSLPESDHLAPPSLFTAVEWGRVTRATGISRRQEAVLRGVLDGRSDRAIANELHIALPTVRSHLQAMFGCLSVSDRTMLVLEVCRIALDRSREDPRWR</sequence>
<dbReference type="PRINTS" id="PR00038">
    <property type="entry name" value="HTHLUXR"/>
</dbReference>
<dbReference type="Pfam" id="PF00196">
    <property type="entry name" value="GerE"/>
    <property type="match status" value="1"/>
</dbReference>
<dbReference type="AlphaFoldDB" id="A0A518DE42"/>
<accession>A0A518DE42</accession>
<protein>
    <submittedName>
        <fullName evidence="3">Bacterial regulatory protein, luxR family</fullName>
    </submittedName>
</protein>
<proteinExistence type="predicted"/>
<feature type="domain" description="HTH luxR-type" evidence="2">
    <location>
        <begin position="36"/>
        <end position="93"/>
    </location>
</feature>
<feature type="region of interest" description="Disordered" evidence="1">
    <location>
        <begin position="1"/>
        <end position="20"/>
    </location>
</feature>
<dbReference type="GO" id="GO:0003677">
    <property type="term" value="F:DNA binding"/>
    <property type="evidence" value="ECO:0007669"/>
    <property type="project" value="InterPro"/>
</dbReference>
<dbReference type="SUPFAM" id="SSF46894">
    <property type="entry name" value="C-terminal effector domain of the bipartite response regulators"/>
    <property type="match status" value="1"/>
</dbReference>
<dbReference type="SMART" id="SM00421">
    <property type="entry name" value="HTH_LUXR"/>
    <property type="match status" value="1"/>
</dbReference>
<evidence type="ECO:0000313" key="3">
    <source>
        <dbReference type="EMBL" id="QDU89741.1"/>
    </source>
</evidence>
<keyword evidence="4" id="KW-1185">Reference proteome</keyword>
<evidence type="ECO:0000259" key="2">
    <source>
        <dbReference type="SMART" id="SM00421"/>
    </source>
</evidence>
<dbReference type="KEGG" id="pnd:Pla175_31360"/>
<gene>
    <name evidence="3" type="ORF">Pla175_31360</name>
</gene>
<dbReference type="RefSeq" id="WP_197526880.1">
    <property type="nucleotide sequence ID" value="NZ_CP036291.1"/>
</dbReference>
<dbReference type="GO" id="GO:0006355">
    <property type="term" value="P:regulation of DNA-templated transcription"/>
    <property type="evidence" value="ECO:0007669"/>
    <property type="project" value="InterPro"/>
</dbReference>
<evidence type="ECO:0000313" key="4">
    <source>
        <dbReference type="Proteomes" id="UP000317429"/>
    </source>
</evidence>
<reference evidence="3 4" key="1">
    <citation type="submission" date="2019-02" db="EMBL/GenBank/DDBJ databases">
        <title>Deep-cultivation of Planctomycetes and their phenomic and genomic characterization uncovers novel biology.</title>
        <authorList>
            <person name="Wiegand S."/>
            <person name="Jogler M."/>
            <person name="Boedeker C."/>
            <person name="Pinto D."/>
            <person name="Vollmers J."/>
            <person name="Rivas-Marin E."/>
            <person name="Kohn T."/>
            <person name="Peeters S.H."/>
            <person name="Heuer A."/>
            <person name="Rast P."/>
            <person name="Oberbeckmann S."/>
            <person name="Bunk B."/>
            <person name="Jeske O."/>
            <person name="Meyerdierks A."/>
            <person name="Storesund J.E."/>
            <person name="Kallscheuer N."/>
            <person name="Luecker S."/>
            <person name="Lage O.M."/>
            <person name="Pohl T."/>
            <person name="Merkel B.J."/>
            <person name="Hornburger P."/>
            <person name="Mueller R.-W."/>
            <person name="Bruemmer F."/>
            <person name="Labrenz M."/>
            <person name="Spormann A.M."/>
            <person name="Op den Camp H."/>
            <person name="Overmann J."/>
            <person name="Amann R."/>
            <person name="Jetten M.S.M."/>
            <person name="Mascher T."/>
            <person name="Medema M.H."/>
            <person name="Devos D.P."/>
            <person name="Kaster A.-K."/>
            <person name="Ovreas L."/>
            <person name="Rohde M."/>
            <person name="Galperin M.Y."/>
            <person name="Jogler C."/>
        </authorList>
    </citation>
    <scope>NUCLEOTIDE SEQUENCE [LARGE SCALE GENOMIC DNA]</scope>
    <source>
        <strain evidence="3 4">Pla175</strain>
    </source>
</reference>
<organism evidence="3 4">
    <name type="scientific">Pirellulimonas nuda</name>
    <dbReference type="NCBI Taxonomy" id="2528009"/>
    <lineage>
        <taxon>Bacteria</taxon>
        <taxon>Pseudomonadati</taxon>
        <taxon>Planctomycetota</taxon>
        <taxon>Planctomycetia</taxon>
        <taxon>Pirellulales</taxon>
        <taxon>Lacipirellulaceae</taxon>
        <taxon>Pirellulimonas</taxon>
    </lineage>
</organism>
<name>A0A518DE42_9BACT</name>
<dbReference type="Gene3D" id="1.10.10.10">
    <property type="entry name" value="Winged helix-like DNA-binding domain superfamily/Winged helix DNA-binding domain"/>
    <property type="match status" value="1"/>
</dbReference>
<evidence type="ECO:0000256" key="1">
    <source>
        <dbReference type="SAM" id="MobiDB-lite"/>
    </source>
</evidence>
<dbReference type="InterPro" id="IPR016032">
    <property type="entry name" value="Sig_transdc_resp-reg_C-effctor"/>
</dbReference>